<feature type="transmembrane region" description="Helical" evidence="7">
    <location>
        <begin position="208"/>
        <end position="227"/>
    </location>
</feature>
<dbReference type="NCBIfam" id="TIGR03920">
    <property type="entry name" value="T7SS_EccD"/>
    <property type="match status" value="1"/>
</dbReference>
<gene>
    <name evidence="9" type="primary">eccD_1</name>
    <name evidence="9" type="ORF">GCM10022223_39100</name>
</gene>
<feature type="domain" description="EccD-like transmembrane" evidence="8">
    <location>
        <begin position="121"/>
        <end position="461"/>
    </location>
</feature>
<dbReference type="InterPro" id="IPR006707">
    <property type="entry name" value="T7SS_EccD"/>
</dbReference>
<dbReference type="InterPro" id="IPR024962">
    <property type="entry name" value="YukD-like"/>
</dbReference>
<keyword evidence="3" id="KW-1003">Cell membrane</keyword>
<evidence type="ECO:0000256" key="4">
    <source>
        <dbReference type="ARBA" id="ARBA00022692"/>
    </source>
</evidence>
<dbReference type="Proteomes" id="UP001501074">
    <property type="component" value="Unassembled WGS sequence"/>
</dbReference>
<sequence>MTAITDRLGLARVVVMTPKRRLTVALPEQVPVSSLLPGLLRQGGDDLAIDGLTTGGWTLRRVDGTPLDVTVGLAPQGIHDGEMLCLVPVHQEWPEPDFDDVVDAIADGARRAQRVWTPSATRTCGLAVTVGTVLLITALLLLTPGAAYGSGLVLIGLAIVLTAGGTFLSRALSDAGAGAVVAAPATLVALAGGVLLTQGEDRPWFSPAHLMIGSAAMLLIAVAAMIGVADVRRVFVGAIFAALGGIAGAALAMNSPGTVGAAALLGTAVLLISPAYPILSVRMGQVPLPSVPRDIHDLRTADTGPSFQDTVDRVTRATDILTGLLLGTAVITLACIVVLSVDGSTVPLILAGVISAAHLLRARMLVSAQQRLLPLVSGLVGLAITTTGLTMGMDDQKRLFSVVPVLIVFAVGSCVVALVHSRRAPSPRLGRWADIFDIVLTLAAAPLAASALGLFSYMRGLAG</sequence>
<feature type="transmembrane region" description="Helical" evidence="7">
    <location>
        <begin position="148"/>
        <end position="168"/>
    </location>
</feature>
<evidence type="ECO:0000256" key="1">
    <source>
        <dbReference type="ARBA" id="ARBA00004651"/>
    </source>
</evidence>
<comment type="similarity">
    <text evidence="2">Belongs to the EccD/Snm4 family.</text>
</comment>
<dbReference type="RefSeq" id="WP_231480816.1">
    <property type="nucleotide sequence ID" value="NZ_BAAAZO010000006.1"/>
</dbReference>
<name>A0ABP6ZTN4_9ACTN</name>
<evidence type="ECO:0000256" key="2">
    <source>
        <dbReference type="ARBA" id="ARBA00006162"/>
    </source>
</evidence>
<dbReference type="Gene3D" id="3.10.20.90">
    <property type="entry name" value="Phosphatidylinositol 3-kinase Catalytic Subunit, Chain A, domain 1"/>
    <property type="match status" value="1"/>
</dbReference>
<keyword evidence="10" id="KW-1185">Reference proteome</keyword>
<feature type="transmembrane region" description="Helical" evidence="7">
    <location>
        <begin position="320"/>
        <end position="339"/>
    </location>
</feature>
<reference evidence="10" key="1">
    <citation type="journal article" date="2019" name="Int. J. Syst. Evol. Microbiol.">
        <title>The Global Catalogue of Microorganisms (GCM) 10K type strain sequencing project: providing services to taxonomists for standard genome sequencing and annotation.</title>
        <authorList>
            <consortium name="The Broad Institute Genomics Platform"/>
            <consortium name="The Broad Institute Genome Sequencing Center for Infectious Disease"/>
            <person name="Wu L."/>
            <person name="Ma J."/>
        </authorList>
    </citation>
    <scope>NUCLEOTIDE SEQUENCE [LARGE SCALE GENOMIC DNA]</scope>
    <source>
        <strain evidence="10">JCM 16902</strain>
    </source>
</reference>
<evidence type="ECO:0000256" key="3">
    <source>
        <dbReference type="ARBA" id="ARBA00022475"/>
    </source>
</evidence>
<feature type="transmembrane region" description="Helical" evidence="7">
    <location>
        <begin position="432"/>
        <end position="458"/>
    </location>
</feature>
<protein>
    <submittedName>
        <fullName evidence="9">Type VII secretion integral membrane protein EccD</fullName>
    </submittedName>
</protein>
<dbReference type="PIRSF" id="PIRSF017804">
    <property type="entry name" value="Secretion_EccD1"/>
    <property type="match status" value="1"/>
</dbReference>
<dbReference type="Pfam" id="PF08817">
    <property type="entry name" value="YukD"/>
    <property type="match status" value="1"/>
</dbReference>
<evidence type="ECO:0000256" key="5">
    <source>
        <dbReference type="ARBA" id="ARBA00022989"/>
    </source>
</evidence>
<feature type="transmembrane region" description="Helical" evidence="7">
    <location>
        <begin position="399"/>
        <end position="420"/>
    </location>
</feature>
<dbReference type="EMBL" id="BAAAZO010000006">
    <property type="protein sequence ID" value="GAA3618496.1"/>
    <property type="molecule type" value="Genomic_DNA"/>
</dbReference>
<proteinExistence type="inferred from homology"/>
<feature type="transmembrane region" description="Helical" evidence="7">
    <location>
        <begin position="259"/>
        <end position="279"/>
    </location>
</feature>
<comment type="caution">
    <text evidence="9">The sequence shown here is derived from an EMBL/GenBank/DDBJ whole genome shotgun (WGS) entry which is preliminary data.</text>
</comment>
<dbReference type="InterPro" id="IPR044049">
    <property type="entry name" value="EccD_transm"/>
</dbReference>
<evidence type="ECO:0000259" key="8">
    <source>
        <dbReference type="Pfam" id="PF19053"/>
    </source>
</evidence>
<accession>A0ABP6ZTN4</accession>
<evidence type="ECO:0000313" key="10">
    <source>
        <dbReference type="Proteomes" id="UP001501074"/>
    </source>
</evidence>
<comment type="subcellular location">
    <subcellularLocation>
        <location evidence="1">Cell membrane</location>
        <topology evidence="1">Multi-pass membrane protein</topology>
    </subcellularLocation>
</comment>
<evidence type="ECO:0000256" key="6">
    <source>
        <dbReference type="ARBA" id="ARBA00023136"/>
    </source>
</evidence>
<dbReference type="Pfam" id="PF19053">
    <property type="entry name" value="EccD"/>
    <property type="match status" value="1"/>
</dbReference>
<feature type="transmembrane region" description="Helical" evidence="7">
    <location>
        <begin position="372"/>
        <end position="393"/>
    </location>
</feature>
<feature type="transmembrane region" description="Helical" evidence="7">
    <location>
        <begin position="175"/>
        <end position="196"/>
    </location>
</feature>
<feature type="transmembrane region" description="Helical" evidence="7">
    <location>
        <begin position="120"/>
        <end position="142"/>
    </location>
</feature>
<keyword evidence="6 7" id="KW-0472">Membrane</keyword>
<keyword evidence="4 7" id="KW-0812">Transmembrane</keyword>
<evidence type="ECO:0000256" key="7">
    <source>
        <dbReference type="SAM" id="Phobius"/>
    </source>
</evidence>
<keyword evidence="5 7" id="KW-1133">Transmembrane helix</keyword>
<evidence type="ECO:0000313" key="9">
    <source>
        <dbReference type="EMBL" id="GAA3618496.1"/>
    </source>
</evidence>
<feature type="transmembrane region" description="Helical" evidence="7">
    <location>
        <begin position="234"/>
        <end position="253"/>
    </location>
</feature>
<organism evidence="9 10">
    <name type="scientific">Kineosporia mesophila</name>
    <dbReference type="NCBI Taxonomy" id="566012"/>
    <lineage>
        <taxon>Bacteria</taxon>
        <taxon>Bacillati</taxon>
        <taxon>Actinomycetota</taxon>
        <taxon>Actinomycetes</taxon>
        <taxon>Kineosporiales</taxon>
        <taxon>Kineosporiaceae</taxon>
        <taxon>Kineosporia</taxon>
    </lineage>
</organism>